<gene>
    <name evidence="3" type="ORF">F511_40450</name>
</gene>
<dbReference type="AlphaFoldDB" id="A0A2Z7AHB8"/>
<feature type="compositionally biased region" description="Basic and acidic residues" evidence="2">
    <location>
        <begin position="82"/>
        <end position="103"/>
    </location>
</feature>
<dbReference type="Proteomes" id="UP000250235">
    <property type="component" value="Unassembled WGS sequence"/>
</dbReference>
<evidence type="ECO:0000313" key="3">
    <source>
        <dbReference type="EMBL" id="KZV18664.1"/>
    </source>
</evidence>
<reference evidence="3 4" key="1">
    <citation type="journal article" date="2015" name="Proc. Natl. Acad. Sci. U.S.A.">
        <title>The resurrection genome of Boea hygrometrica: A blueprint for survival of dehydration.</title>
        <authorList>
            <person name="Xiao L."/>
            <person name="Yang G."/>
            <person name="Zhang L."/>
            <person name="Yang X."/>
            <person name="Zhao S."/>
            <person name="Ji Z."/>
            <person name="Zhou Q."/>
            <person name="Hu M."/>
            <person name="Wang Y."/>
            <person name="Chen M."/>
            <person name="Xu Y."/>
            <person name="Jin H."/>
            <person name="Xiao X."/>
            <person name="Hu G."/>
            <person name="Bao F."/>
            <person name="Hu Y."/>
            <person name="Wan P."/>
            <person name="Li L."/>
            <person name="Deng X."/>
            <person name="Kuang T."/>
            <person name="Xiang C."/>
            <person name="Zhu J.K."/>
            <person name="Oliver M.J."/>
            <person name="He Y."/>
        </authorList>
    </citation>
    <scope>NUCLEOTIDE SEQUENCE [LARGE SCALE GENOMIC DNA]</scope>
    <source>
        <strain evidence="4">cv. XS01</strain>
    </source>
</reference>
<feature type="coiled-coil region" evidence="1">
    <location>
        <begin position="150"/>
        <end position="177"/>
    </location>
</feature>
<evidence type="ECO:0000313" key="4">
    <source>
        <dbReference type="Proteomes" id="UP000250235"/>
    </source>
</evidence>
<keyword evidence="4" id="KW-1185">Reference proteome</keyword>
<name>A0A2Z7AHB8_9LAMI</name>
<feature type="region of interest" description="Disordered" evidence="2">
    <location>
        <begin position="1"/>
        <end position="127"/>
    </location>
</feature>
<sequence>MAKYQILARKPLEPSGTGPKIQGVEKQHRNAASGSSDGGPRRTAKVPPIGYPRMKASGESSTTKHRLLHASGPHPIPPPNDPKYEKRPNKRDDRKVLVSEESNKNWADSDSETTSSSSSSESEQEEVHCLMANQTTDDEVFDFSNTEFTREDLINALNEMVHEYRKLSQTFEEIKAENGCLTNISVESSTAQLEDTDSLQTELRVPASQDSDCQNCWHNVAKNKNITVEEVVDEPVVKKAAPKRRPAPAIETIEPVAVETESRIDVSAITNYDEEEPLVETEKEAEGMTLEKITDSEDTEHSSKIPENMMFPFVTAAETTKIKFGLGIEITGVNDGDWHKSSLPQIAIADKGKAPHVEKDEIKGHPAGEMFSLICADIEFLVQLREKFSPFGHLKPVGYHTLCTDLVVVGPVVDRSGIPKRTFNKVQYDIRIVDSFSIPPSDTVSEELVVNISTDHTDSQRHPDADSDSSTSIPIDFVNEETADAQTSTPTAIVSSNDYTNEFEHLRASVHQISLEQVQTKFHIEKLKAALFTKISSLETAFLTRSDNQDMAVLVHNDFLHKEMKDQKAALSQELDVICKEVQDQKTALSNDLMEFRVQAQDNFNTLTAQLSELVAYINRGGDAKKGEMSSGRVPPPPGDQNRPGGGSRSEPSRKRGSGSQSSSRQRGFRYWLGGDRQFLIRDSEEYLTEDFRSQLSG</sequence>
<protein>
    <submittedName>
        <fullName evidence="3">Uncharacterized protein</fullName>
    </submittedName>
</protein>
<organism evidence="3 4">
    <name type="scientific">Dorcoceras hygrometricum</name>
    <dbReference type="NCBI Taxonomy" id="472368"/>
    <lineage>
        <taxon>Eukaryota</taxon>
        <taxon>Viridiplantae</taxon>
        <taxon>Streptophyta</taxon>
        <taxon>Embryophyta</taxon>
        <taxon>Tracheophyta</taxon>
        <taxon>Spermatophyta</taxon>
        <taxon>Magnoliopsida</taxon>
        <taxon>eudicotyledons</taxon>
        <taxon>Gunneridae</taxon>
        <taxon>Pentapetalae</taxon>
        <taxon>asterids</taxon>
        <taxon>lamiids</taxon>
        <taxon>Lamiales</taxon>
        <taxon>Gesneriaceae</taxon>
        <taxon>Didymocarpoideae</taxon>
        <taxon>Trichosporeae</taxon>
        <taxon>Loxocarpinae</taxon>
        <taxon>Dorcoceras</taxon>
    </lineage>
</organism>
<proteinExistence type="predicted"/>
<evidence type="ECO:0000256" key="2">
    <source>
        <dbReference type="SAM" id="MobiDB-lite"/>
    </source>
</evidence>
<dbReference type="EMBL" id="KV017269">
    <property type="protein sequence ID" value="KZV18664.1"/>
    <property type="molecule type" value="Genomic_DNA"/>
</dbReference>
<feature type="region of interest" description="Disordered" evidence="2">
    <location>
        <begin position="624"/>
        <end position="669"/>
    </location>
</feature>
<keyword evidence="1" id="KW-0175">Coiled coil</keyword>
<feature type="compositionally biased region" description="Low complexity" evidence="2">
    <location>
        <begin position="112"/>
        <end position="121"/>
    </location>
</feature>
<accession>A0A2Z7AHB8</accession>
<evidence type="ECO:0000256" key="1">
    <source>
        <dbReference type="SAM" id="Coils"/>
    </source>
</evidence>